<keyword evidence="3" id="KW-1185">Reference proteome</keyword>
<reference evidence="2" key="1">
    <citation type="submission" date="2023-12" db="EMBL/GenBank/DDBJ databases">
        <title>Genome assembly of Anisodus tanguticus.</title>
        <authorList>
            <person name="Wang Y.-J."/>
        </authorList>
    </citation>
    <scope>NUCLEOTIDE SEQUENCE</scope>
    <source>
        <strain evidence="2">KB-2021</strain>
        <tissue evidence="2">Leaf</tissue>
    </source>
</reference>
<dbReference type="PANTHER" id="PTHR47073">
    <property type="entry name" value="PROTEIN ANTI-SILENCING 1"/>
    <property type="match status" value="1"/>
</dbReference>
<dbReference type="GO" id="GO:0003723">
    <property type="term" value="F:RNA binding"/>
    <property type="evidence" value="ECO:0007669"/>
    <property type="project" value="TreeGrafter"/>
</dbReference>
<sequence>MIKQENKNPKRGASETKKTAPERILSGMHVGKTARPKWFSALLSLVRTLAGISAIFRGKQIPSSLEKASLMHRPLVASFVILPKMEGNSSSFAGHLCVDNLRLQLQREMKEAVSTSHCSQPNTIEHEMGNEWRLLQSRSDSWWNRLYRLTSSGNGVLPISSIGAMQDFCSIDTYKVINLERDITSSKNPLIGFKWDIQIKSRYFDYGYNEEYSASNEGCEYDYGHYNDEHEARSTHGSYGETNDLEEPYDDHHDLEGTSTYNSYSSCDEHSDEGIGLEYDDSEVSSAYDEGESQGQRSQLIAMLCLSVVVLLARPQVVPSNELIMEA</sequence>
<dbReference type="EMBL" id="JAVYJV010000011">
    <property type="protein sequence ID" value="KAK4360114.1"/>
    <property type="molecule type" value="Genomic_DNA"/>
</dbReference>
<feature type="compositionally biased region" description="Basic and acidic residues" evidence="1">
    <location>
        <begin position="1"/>
        <end position="21"/>
    </location>
</feature>
<evidence type="ECO:0000313" key="2">
    <source>
        <dbReference type="EMBL" id="KAK4360114.1"/>
    </source>
</evidence>
<evidence type="ECO:0000256" key="1">
    <source>
        <dbReference type="SAM" id="MobiDB-lite"/>
    </source>
</evidence>
<organism evidence="2 3">
    <name type="scientific">Anisodus tanguticus</name>
    <dbReference type="NCBI Taxonomy" id="243964"/>
    <lineage>
        <taxon>Eukaryota</taxon>
        <taxon>Viridiplantae</taxon>
        <taxon>Streptophyta</taxon>
        <taxon>Embryophyta</taxon>
        <taxon>Tracheophyta</taxon>
        <taxon>Spermatophyta</taxon>
        <taxon>Magnoliopsida</taxon>
        <taxon>eudicotyledons</taxon>
        <taxon>Gunneridae</taxon>
        <taxon>Pentapetalae</taxon>
        <taxon>asterids</taxon>
        <taxon>lamiids</taxon>
        <taxon>Solanales</taxon>
        <taxon>Solanaceae</taxon>
        <taxon>Solanoideae</taxon>
        <taxon>Hyoscyameae</taxon>
        <taxon>Anisodus</taxon>
    </lineage>
</organism>
<feature type="compositionally biased region" description="Polar residues" evidence="1">
    <location>
        <begin position="257"/>
        <end position="266"/>
    </location>
</feature>
<evidence type="ECO:0000313" key="3">
    <source>
        <dbReference type="Proteomes" id="UP001291623"/>
    </source>
</evidence>
<name>A0AAE1VG45_9SOLA</name>
<dbReference type="Proteomes" id="UP001291623">
    <property type="component" value="Unassembled WGS sequence"/>
</dbReference>
<feature type="region of interest" description="Disordered" evidence="1">
    <location>
        <begin position="1"/>
        <end position="22"/>
    </location>
</feature>
<dbReference type="PANTHER" id="PTHR47073:SF9">
    <property type="entry name" value="BAH DOMAIN-CONTAINING PROTEIN"/>
    <property type="match status" value="1"/>
</dbReference>
<accession>A0AAE1VG45</accession>
<proteinExistence type="predicted"/>
<protein>
    <submittedName>
        <fullName evidence="2">Uncharacterized protein</fullName>
    </submittedName>
</protein>
<comment type="caution">
    <text evidence="2">The sequence shown here is derived from an EMBL/GenBank/DDBJ whole genome shotgun (WGS) entry which is preliminary data.</text>
</comment>
<dbReference type="AlphaFoldDB" id="A0AAE1VG45"/>
<feature type="region of interest" description="Disordered" evidence="1">
    <location>
        <begin position="230"/>
        <end position="275"/>
    </location>
</feature>
<gene>
    <name evidence="2" type="ORF">RND71_022343</name>
</gene>